<feature type="transmembrane region" description="Helical" evidence="18">
    <location>
        <begin position="126"/>
        <end position="152"/>
    </location>
</feature>
<evidence type="ECO:0000256" key="6">
    <source>
        <dbReference type="ARBA" id="ARBA00022448"/>
    </source>
</evidence>
<comment type="similarity">
    <text evidence="3 18">Belongs to the complex I subunit 2 family.</text>
</comment>
<geneLocation type="mitochondrion" evidence="20"/>
<dbReference type="PRINTS" id="PR01436">
    <property type="entry name" value="NADHDHGNASE2"/>
</dbReference>
<dbReference type="InterPro" id="IPR050175">
    <property type="entry name" value="Complex_I_Subunit_2"/>
</dbReference>
<dbReference type="EMBL" id="KR907239">
    <property type="protein sequence ID" value="AMX74105.1"/>
    <property type="molecule type" value="Genomic_DNA"/>
</dbReference>
<dbReference type="PANTHER" id="PTHR46552:SF1">
    <property type="entry name" value="NADH-UBIQUINONE OXIDOREDUCTASE CHAIN 2"/>
    <property type="match status" value="1"/>
</dbReference>
<keyword evidence="13 18" id="KW-0520">NAD</keyword>
<comment type="subcellular location">
    <subcellularLocation>
        <location evidence="2 18">Mitochondrion inner membrane</location>
        <topology evidence="2 18">Multi-pass membrane protein</topology>
    </subcellularLocation>
</comment>
<keyword evidence="8 18" id="KW-0812">Transmembrane</keyword>
<evidence type="ECO:0000256" key="4">
    <source>
        <dbReference type="ARBA" id="ARBA00012944"/>
    </source>
</evidence>
<comment type="function">
    <text evidence="1">Core subunit of the mitochondrial membrane respiratory chain NADH dehydrogenase (Complex I) that is believed to belong to the minimal assembly required for catalysis. Complex I functions in the transfer of electrons from NADH to the respiratory chain. The immediate electron acceptor for the enzyme is believed to be ubiquinone.</text>
</comment>
<comment type="function">
    <text evidence="18">Core subunit of the mitochondrial membrane respiratory chain NADH dehydrogenase (Complex I) which catalyzes electron transfer from NADH through the respiratory chain, using ubiquinone as an electron acceptor. Essential for the catalytic activity and assembly of complex I.</text>
</comment>
<reference evidence="20" key="1">
    <citation type="journal article" date="2019" name="Ticks Tick Borne Dis.">
        <title>Argasid and ixodid systematics: Implications for soft tick evolution and systematics, with a new argasid species list.</title>
        <authorList>
            <person name="Mans B.J."/>
            <person name="Featherston J."/>
            <person name="Kvas M."/>
            <person name="Pillay K.A."/>
            <person name="de Klerk D.G."/>
            <person name="Pienaar R."/>
            <person name="de Castro M.H."/>
            <person name="Schwan T.G."/>
            <person name="Lopez J.E."/>
            <person name="Teel P."/>
            <person name="Perez de Leon A.A."/>
            <person name="Sonenshine D.E."/>
            <person name="Egekwu N.I."/>
            <person name="Bakkes D.K."/>
            <person name="Heyne H."/>
            <person name="Kanduma E.G."/>
            <person name="Nyangiwe N."/>
            <person name="Bouattour A."/>
            <person name="Latif A.A."/>
        </authorList>
    </citation>
    <scope>NUCLEOTIDE SEQUENCE</scope>
    <source>
        <strain evidence="20">2</strain>
    </source>
</reference>
<dbReference type="GO" id="GO:0006120">
    <property type="term" value="P:mitochondrial electron transport, NADH to ubiquinone"/>
    <property type="evidence" value="ECO:0007669"/>
    <property type="project" value="InterPro"/>
</dbReference>
<evidence type="ECO:0000256" key="2">
    <source>
        <dbReference type="ARBA" id="ARBA00004448"/>
    </source>
</evidence>
<name>A0A1P8AGB0_9ACAR</name>
<protein>
    <recommendedName>
        <fullName evidence="5 18">NADH-ubiquinone oxidoreductase chain 2</fullName>
        <ecNumber evidence="4 18">7.1.1.2</ecNumber>
    </recommendedName>
</protein>
<accession>A0A1P8AGB0</accession>
<proteinExistence type="inferred from homology"/>
<evidence type="ECO:0000256" key="9">
    <source>
        <dbReference type="ARBA" id="ARBA00022792"/>
    </source>
</evidence>
<keyword evidence="12 18" id="KW-1133">Transmembrane helix</keyword>
<evidence type="ECO:0000256" key="10">
    <source>
        <dbReference type="ARBA" id="ARBA00022967"/>
    </source>
</evidence>
<dbReference type="InterPro" id="IPR001750">
    <property type="entry name" value="ND/Mrp_TM"/>
</dbReference>
<feature type="transmembrane region" description="Helical" evidence="18">
    <location>
        <begin position="54"/>
        <end position="74"/>
    </location>
</feature>
<feature type="transmembrane region" description="Helical" evidence="18">
    <location>
        <begin position="164"/>
        <end position="182"/>
    </location>
</feature>
<dbReference type="InterPro" id="IPR003917">
    <property type="entry name" value="NADH_UbQ_OxRdtase_chain2"/>
</dbReference>
<dbReference type="GO" id="GO:0008137">
    <property type="term" value="F:NADH dehydrogenase (ubiquinone) activity"/>
    <property type="evidence" value="ECO:0007669"/>
    <property type="project" value="UniProtKB-EC"/>
</dbReference>
<feature type="transmembrane region" description="Helical" evidence="18">
    <location>
        <begin position="7"/>
        <end position="30"/>
    </location>
</feature>
<feature type="transmembrane region" description="Helical" evidence="18">
    <location>
        <begin position="188"/>
        <end position="205"/>
    </location>
</feature>
<evidence type="ECO:0000256" key="7">
    <source>
        <dbReference type="ARBA" id="ARBA00022660"/>
    </source>
</evidence>
<keyword evidence="16 18" id="KW-0472">Membrane</keyword>
<dbReference type="EC" id="7.1.1.2" evidence="4 18"/>
<feature type="domain" description="NADH:quinone oxidoreductase/Mrp antiporter transmembrane" evidence="19">
    <location>
        <begin position="26"/>
        <end position="268"/>
    </location>
</feature>
<evidence type="ECO:0000256" key="12">
    <source>
        <dbReference type="ARBA" id="ARBA00022989"/>
    </source>
</evidence>
<evidence type="ECO:0000256" key="17">
    <source>
        <dbReference type="ARBA" id="ARBA00049551"/>
    </source>
</evidence>
<evidence type="ECO:0000256" key="14">
    <source>
        <dbReference type="ARBA" id="ARBA00023075"/>
    </source>
</evidence>
<dbReference type="PANTHER" id="PTHR46552">
    <property type="entry name" value="NADH-UBIQUINONE OXIDOREDUCTASE CHAIN 2"/>
    <property type="match status" value="1"/>
</dbReference>
<evidence type="ECO:0000256" key="15">
    <source>
        <dbReference type="ARBA" id="ARBA00023128"/>
    </source>
</evidence>
<feature type="transmembrane region" description="Helical" evidence="18">
    <location>
        <begin position="257"/>
        <end position="278"/>
    </location>
</feature>
<keyword evidence="10 18" id="KW-1278">Translocase</keyword>
<dbReference type="GO" id="GO:0005743">
    <property type="term" value="C:mitochondrial inner membrane"/>
    <property type="evidence" value="ECO:0007669"/>
    <property type="project" value="UniProtKB-SubCell"/>
</dbReference>
<gene>
    <name evidence="20" type="primary">ND2</name>
</gene>
<evidence type="ECO:0000313" key="20">
    <source>
        <dbReference type="EMBL" id="AMX74105.1"/>
    </source>
</evidence>
<evidence type="ECO:0000256" key="1">
    <source>
        <dbReference type="ARBA" id="ARBA00003257"/>
    </source>
</evidence>
<evidence type="ECO:0000256" key="16">
    <source>
        <dbReference type="ARBA" id="ARBA00023136"/>
    </source>
</evidence>
<dbReference type="Pfam" id="PF00361">
    <property type="entry name" value="Proton_antipo_M"/>
    <property type="match status" value="1"/>
</dbReference>
<evidence type="ECO:0000256" key="3">
    <source>
        <dbReference type="ARBA" id="ARBA00007012"/>
    </source>
</evidence>
<keyword evidence="7 18" id="KW-0679">Respiratory chain</keyword>
<sequence length="318" mass="37407">MKSQKFLMINIMIMAMFLALSSSSKFVLWISMEINMMSFIPIMFKKDKYSSDSMIMYFIIQAITSSLFLLIVLMQHMFYDLFIINMLISSIMCMKIAAAPFHFWLPELSEGLSMLALSILLTMQKMIPLFVMSLYLTNLMTIYILLSAFIGSLGSFNQHSLRKLMVYSSIAHLSWMMCLIMLNSFMWIIYLIMYTTILIMLLYILDMMNLATFNMTLKPNFSMCMLLMILLLSVGGMPPTMGFMMKWLALKEIISSWPHMSLMLIISSIFNLYIYMRLIYNFMLMKMEYNKWNPSQKKMIFFLIMPQIMAMPLLIIMW</sequence>
<keyword evidence="14 18" id="KW-0830">Ubiquinone</keyword>
<feature type="transmembrane region" description="Helical" evidence="18">
    <location>
        <begin position="81"/>
        <end position="106"/>
    </location>
</feature>
<feature type="transmembrane region" description="Helical" evidence="18">
    <location>
        <begin position="217"/>
        <end position="237"/>
    </location>
</feature>
<organism evidence="20">
    <name type="scientific">Chiropterargas boueti</name>
    <dbReference type="NCBI Taxonomy" id="1827022"/>
    <lineage>
        <taxon>Eukaryota</taxon>
        <taxon>Metazoa</taxon>
        <taxon>Ecdysozoa</taxon>
        <taxon>Arthropoda</taxon>
        <taxon>Chelicerata</taxon>
        <taxon>Arachnida</taxon>
        <taxon>Acari</taxon>
        <taxon>Parasitiformes</taxon>
        <taxon>Ixodida</taxon>
        <taxon>Ixodoidea</taxon>
        <taxon>Argasidae</taxon>
        <taxon>Ornithodorinae</taxon>
        <taxon>Chiropterargas</taxon>
    </lineage>
</organism>
<evidence type="ECO:0000256" key="13">
    <source>
        <dbReference type="ARBA" id="ARBA00023027"/>
    </source>
</evidence>
<keyword evidence="15 18" id="KW-0496">Mitochondrion</keyword>
<evidence type="ECO:0000256" key="5">
    <source>
        <dbReference type="ARBA" id="ARBA00021008"/>
    </source>
</evidence>
<dbReference type="AlphaFoldDB" id="A0A1P8AGB0"/>
<keyword evidence="11 18" id="KW-0249">Electron transport</keyword>
<keyword evidence="9 18" id="KW-0999">Mitochondrion inner membrane</keyword>
<evidence type="ECO:0000256" key="8">
    <source>
        <dbReference type="ARBA" id="ARBA00022692"/>
    </source>
</evidence>
<keyword evidence="6" id="KW-0813">Transport</keyword>
<evidence type="ECO:0000256" key="11">
    <source>
        <dbReference type="ARBA" id="ARBA00022982"/>
    </source>
</evidence>
<evidence type="ECO:0000259" key="19">
    <source>
        <dbReference type="Pfam" id="PF00361"/>
    </source>
</evidence>
<feature type="transmembrane region" description="Helical" evidence="18">
    <location>
        <begin position="299"/>
        <end position="317"/>
    </location>
</feature>
<evidence type="ECO:0000256" key="18">
    <source>
        <dbReference type="RuleBase" id="RU003403"/>
    </source>
</evidence>
<comment type="catalytic activity">
    <reaction evidence="17 18">
        <text>a ubiquinone + NADH + 5 H(+)(in) = a ubiquinol + NAD(+) + 4 H(+)(out)</text>
        <dbReference type="Rhea" id="RHEA:29091"/>
        <dbReference type="Rhea" id="RHEA-COMP:9565"/>
        <dbReference type="Rhea" id="RHEA-COMP:9566"/>
        <dbReference type="ChEBI" id="CHEBI:15378"/>
        <dbReference type="ChEBI" id="CHEBI:16389"/>
        <dbReference type="ChEBI" id="CHEBI:17976"/>
        <dbReference type="ChEBI" id="CHEBI:57540"/>
        <dbReference type="ChEBI" id="CHEBI:57945"/>
        <dbReference type="EC" id="7.1.1.2"/>
    </reaction>
</comment>